<dbReference type="Gene3D" id="3.40.1520.20">
    <property type="match status" value="2"/>
</dbReference>
<feature type="signal peptide" evidence="6">
    <location>
        <begin position="1"/>
        <end position="23"/>
    </location>
</feature>
<proteinExistence type="predicted"/>
<gene>
    <name evidence="8" type="ORF">SAMN04488515_2538</name>
</gene>
<dbReference type="RefSeq" id="WP_089995339.1">
    <property type="nucleotide sequence ID" value="NZ_FOIZ01000002.1"/>
</dbReference>
<keyword evidence="9" id="KW-1185">Reference proteome</keyword>
<dbReference type="AlphaFoldDB" id="A0A1I0RDT0"/>
<evidence type="ECO:0000256" key="1">
    <source>
        <dbReference type="ARBA" id="ARBA00004442"/>
    </source>
</evidence>
<dbReference type="Gene3D" id="3.30.1330.60">
    <property type="entry name" value="OmpA-like domain"/>
    <property type="match status" value="1"/>
</dbReference>
<accession>A0A1I0RDT0</accession>
<dbReference type="InterPro" id="IPR036737">
    <property type="entry name" value="OmpA-like_sf"/>
</dbReference>
<evidence type="ECO:0000256" key="6">
    <source>
        <dbReference type="SAM" id="SignalP"/>
    </source>
</evidence>
<organism evidence="8 9">
    <name type="scientific">Cognatiyoonia koreensis</name>
    <dbReference type="NCBI Taxonomy" id="364200"/>
    <lineage>
        <taxon>Bacteria</taxon>
        <taxon>Pseudomonadati</taxon>
        <taxon>Pseudomonadota</taxon>
        <taxon>Alphaproteobacteria</taxon>
        <taxon>Rhodobacterales</taxon>
        <taxon>Paracoccaceae</taxon>
        <taxon>Cognatiyoonia</taxon>
    </lineage>
</organism>
<dbReference type="OrthoDB" id="5525824at2"/>
<feature type="region of interest" description="Disordered" evidence="5">
    <location>
        <begin position="602"/>
        <end position="628"/>
    </location>
</feature>
<dbReference type="InterPro" id="IPR050330">
    <property type="entry name" value="Bact_OuterMem_StrucFunc"/>
</dbReference>
<protein>
    <submittedName>
        <fullName evidence="8">OmpA-OmpF porin, OOP family</fullName>
    </submittedName>
</protein>
<dbReference type="EMBL" id="FOIZ01000002">
    <property type="protein sequence ID" value="SEW38984.1"/>
    <property type="molecule type" value="Genomic_DNA"/>
</dbReference>
<dbReference type="PANTHER" id="PTHR30329">
    <property type="entry name" value="STATOR ELEMENT OF FLAGELLAR MOTOR COMPLEX"/>
    <property type="match status" value="1"/>
</dbReference>
<dbReference type="InterPro" id="IPR006665">
    <property type="entry name" value="OmpA-like"/>
</dbReference>
<dbReference type="Pfam" id="PF00691">
    <property type="entry name" value="OmpA"/>
    <property type="match status" value="1"/>
</dbReference>
<dbReference type="PROSITE" id="PS51123">
    <property type="entry name" value="OMPA_2"/>
    <property type="match status" value="1"/>
</dbReference>
<feature type="compositionally biased region" description="Acidic residues" evidence="5">
    <location>
        <begin position="610"/>
        <end position="628"/>
    </location>
</feature>
<evidence type="ECO:0000256" key="5">
    <source>
        <dbReference type="SAM" id="MobiDB-lite"/>
    </source>
</evidence>
<dbReference type="Proteomes" id="UP000199167">
    <property type="component" value="Unassembled WGS sequence"/>
</dbReference>
<dbReference type="GO" id="GO:0009279">
    <property type="term" value="C:cell outer membrane"/>
    <property type="evidence" value="ECO:0007669"/>
    <property type="project" value="UniProtKB-SubCell"/>
</dbReference>
<dbReference type="PANTHER" id="PTHR30329:SF21">
    <property type="entry name" value="LIPOPROTEIN YIAD-RELATED"/>
    <property type="match status" value="1"/>
</dbReference>
<reference evidence="8 9" key="1">
    <citation type="submission" date="2016-10" db="EMBL/GenBank/DDBJ databases">
        <authorList>
            <person name="de Groot N.N."/>
        </authorList>
    </citation>
    <scope>NUCLEOTIDE SEQUENCE [LARGE SCALE GENOMIC DNA]</scope>
    <source>
        <strain evidence="8 9">DSM 17925</strain>
    </source>
</reference>
<evidence type="ECO:0000259" key="7">
    <source>
        <dbReference type="PROSITE" id="PS51123"/>
    </source>
</evidence>
<dbReference type="SUPFAM" id="SSF103088">
    <property type="entry name" value="OmpA-like"/>
    <property type="match status" value="1"/>
</dbReference>
<name>A0A1I0RDT0_9RHOB</name>
<keyword evidence="6" id="KW-0732">Signal</keyword>
<sequence>MRLSALFLRIGVFIIAAFVSAFAARATVAVVETRSVVSVQEDLIDAGHNWASVLGDGLQVIIEGEAPTEAARFNAITTAGKIVDASRVIDNMSVIDSAGIAPPEFAIEILRNDSGVSLIGLIPAGTDRDLLASRIASIADGQPVTDLLEVADYPVPETWPRALNYALRALDELPRSKISVTSRRVSVKAISDSADEKRRLETRLARNTPENVAIALEITAPRPVISPFLTRFTLDDEGARFITCAVDTAEAERKIVWAATQIGFEGRTNCTQALGAPSRSWGDAVALSIEAVGKLGGGTVTVSNTDIAVVALEGTDQGTFDNVIGELENNLPDVYALEAELPRAPESGDEGPPQFTATRSPEGAVQLRGRVADELMNTTAEQFAFAKFGQRNVTMGTRVVDGLPSGWSIRVLAGIEALSQLSNGSVTVQPDLVVIRGNTGRESASTEIASLLIDKLGTSTEVDIDVTYVKELDPIAGLPTPEECVAQITAVTEVRKITFEPGAADLAADTQGVIDDIADILKKCANLRIQIAGYTDSQGREEMNQQLSQQRAQSVLDALRVRRVPVGAFEAIGFGEADPIADNDTEEGREANRRIEFSLIVPEPIPEEPTALEEIEAANEDAAEEPAE</sequence>
<dbReference type="PRINTS" id="PR01021">
    <property type="entry name" value="OMPADOMAIN"/>
</dbReference>
<evidence type="ECO:0000256" key="4">
    <source>
        <dbReference type="PROSITE-ProRule" id="PRU00473"/>
    </source>
</evidence>
<dbReference type="STRING" id="364200.SAMN04488515_2538"/>
<keyword evidence="2 4" id="KW-0472">Membrane</keyword>
<evidence type="ECO:0000256" key="3">
    <source>
        <dbReference type="ARBA" id="ARBA00023237"/>
    </source>
</evidence>
<dbReference type="InterPro" id="IPR006664">
    <property type="entry name" value="OMP_bac"/>
</dbReference>
<comment type="subcellular location">
    <subcellularLocation>
        <location evidence="1">Cell outer membrane</location>
    </subcellularLocation>
</comment>
<dbReference type="CDD" id="cd07185">
    <property type="entry name" value="OmpA_C-like"/>
    <property type="match status" value="1"/>
</dbReference>
<evidence type="ECO:0000313" key="8">
    <source>
        <dbReference type="EMBL" id="SEW38984.1"/>
    </source>
</evidence>
<evidence type="ECO:0000256" key="2">
    <source>
        <dbReference type="ARBA" id="ARBA00023136"/>
    </source>
</evidence>
<evidence type="ECO:0000313" key="9">
    <source>
        <dbReference type="Proteomes" id="UP000199167"/>
    </source>
</evidence>
<feature type="chain" id="PRO_5011514840" evidence="6">
    <location>
        <begin position="24"/>
        <end position="628"/>
    </location>
</feature>
<feature type="domain" description="OmpA-like" evidence="7">
    <location>
        <begin position="486"/>
        <end position="603"/>
    </location>
</feature>
<keyword evidence="3" id="KW-0998">Cell outer membrane</keyword>